<name>A0A6G8QA01_9ACTN</name>
<sequence>MPAERPEPETYTIDDEIKVPILLSDADGVAHVRAIFRRLRTASEIGPRGLDPNDILELRGNGEGQKKATVEVSLKVADGHTPGEYLCTAIQAYDTDGNMEMINNPTPSRLFRIVDERKKDDQKMEFLGWGD</sequence>
<dbReference type="AlphaFoldDB" id="A0A6G8QA01"/>
<dbReference type="RefSeq" id="WP_166176135.1">
    <property type="nucleotide sequence ID" value="NZ_CP045119.1"/>
</dbReference>
<dbReference type="Proteomes" id="UP000501452">
    <property type="component" value="Chromosome"/>
</dbReference>
<dbReference type="EMBL" id="CP045119">
    <property type="protein sequence ID" value="QIN83137.1"/>
    <property type="molecule type" value="Genomic_DNA"/>
</dbReference>
<accession>A0A6G8QA01</accession>
<organism evidence="1 2">
    <name type="scientific">Rubrobacter tropicus</name>
    <dbReference type="NCBI Taxonomy" id="2653851"/>
    <lineage>
        <taxon>Bacteria</taxon>
        <taxon>Bacillati</taxon>
        <taxon>Actinomycetota</taxon>
        <taxon>Rubrobacteria</taxon>
        <taxon>Rubrobacterales</taxon>
        <taxon>Rubrobacteraceae</taxon>
        <taxon>Rubrobacter</taxon>
    </lineage>
</organism>
<proteinExistence type="predicted"/>
<gene>
    <name evidence="1" type="ORF">GBA63_11145</name>
</gene>
<evidence type="ECO:0000313" key="2">
    <source>
        <dbReference type="Proteomes" id="UP000501452"/>
    </source>
</evidence>
<reference evidence="1 2" key="1">
    <citation type="submission" date="2019-10" db="EMBL/GenBank/DDBJ databases">
        <title>Rubrobacter sp nov SCSIO 52090 isolated from a deep-sea sediment in the South China Sea.</title>
        <authorList>
            <person name="Chen R.W."/>
        </authorList>
    </citation>
    <scope>NUCLEOTIDE SEQUENCE [LARGE SCALE GENOMIC DNA]</scope>
    <source>
        <strain evidence="1 2">SCSIO 52909</strain>
    </source>
</reference>
<dbReference type="KEGG" id="rub:GBA63_11145"/>
<protein>
    <submittedName>
        <fullName evidence="1">Uncharacterized protein</fullName>
    </submittedName>
</protein>
<keyword evidence="2" id="KW-1185">Reference proteome</keyword>
<evidence type="ECO:0000313" key="1">
    <source>
        <dbReference type="EMBL" id="QIN83137.1"/>
    </source>
</evidence>